<dbReference type="AlphaFoldDB" id="A0A011QW16"/>
<proteinExistence type="predicted"/>
<protein>
    <submittedName>
        <fullName evidence="1">Uncharacterized protein</fullName>
    </submittedName>
</protein>
<dbReference type="Proteomes" id="UP000021816">
    <property type="component" value="Unassembled WGS sequence"/>
</dbReference>
<sequence length="100" mass="11045">MANFTTVAFVEDDLTLPDIESRLNDAQRRFRASVLAISLCTKFPPKRYTCFTLEETKVPAGAIVLREIVDEQIPVLPDKTLVCIGDCYVAGQALTVAALR</sequence>
<dbReference type="PATRIC" id="fig|1454003.3.peg.137"/>
<accession>A0A011QW16</accession>
<dbReference type="STRING" id="1454003.AW10_00129"/>
<evidence type="ECO:0000313" key="1">
    <source>
        <dbReference type="EMBL" id="EXI83054.1"/>
    </source>
</evidence>
<gene>
    <name evidence="1" type="ORF">AW10_00129</name>
</gene>
<reference evidence="1 2" key="1">
    <citation type="submission" date="2014-02" db="EMBL/GenBank/DDBJ databases">
        <title>Expanding our view of genomic diversity in Candidatus Accumulibacter clades.</title>
        <authorList>
            <person name="Skennerton C.T."/>
            <person name="Barr J.J."/>
            <person name="Slater F.R."/>
            <person name="Bond P.L."/>
            <person name="Tyson G.W."/>
        </authorList>
    </citation>
    <scope>NUCLEOTIDE SEQUENCE [LARGE SCALE GENOMIC DNA]</scope>
    <source>
        <strain evidence="2">BA-92</strain>
    </source>
</reference>
<dbReference type="EMBL" id="JEMX01000006">
    <property type="protein sequence ID" value="EXI83054.1"/>
    <property type="molecule type" value="Genomic_DNA"/>
</dbReference>
<comment type="caution">
    <text evidence="1">The sequence shown here is derived from an EMBL/GenBank/DDBJ whole genome shotgun (WGS) entry which is preliminary data.</text>
</comment>
<name>A0A011QW16_9PROT</name>
<evidence type="ECO:0000313" key="2">
    <source>
        <dbReference type="Proteomes" id="UP000021816"/>
    </source>
</evidence>
<organism evidence="1 2">
    <name type="scientific">Candidatus Accumulibacter appositus</name>
    <dbReference type="NCBI Taxonomy" id="1454003"/>
    <lineage>
        <taxon>Bacteria</taxon>
        <taxon>Pseudomonadati</taxon>
        <taxon>Pseudomonadota</taxon>
        <taxon>Betaproteobacteria</taxon>
        <taxon>Candidatus Accumulibacter</taxon>
    </lineage>
</organism>